<protein>
    <recommendedName>
        <fullName evidence="1">glutamine--tRNA ligase</fullName>
        <ecNumber evidence="1">6.1.1.18</ecNumber>
    </recommendedName>
</protein>
<dbReference type="NCBIfam" id="TIGR00440">
    <property type="entry name" value="glnS"/>
    <property type="match status" value="1"/>
</dbReference>
<keyword evidence="3 8" id="KW-0547">Nucleotide-binding</keyword>
<dbReference type="Pfam" id="PF00749">
    <property type="entry name" value="tRNA-synt_1c"/>
    <property type="match status" value="1"/>
</dbReference>
<dbReference type="InterPro" id="IPR020059">
    <property type="entry name" value="Glu/Gln-tRNA-synth_Ib_codon-bd"/>
</dbReference>
<evidence type="ECO:0000256" key="7">
    <source>
        <dbReference type="ARBA" id="ARBA00048270"/>
    </source>
</evidence>
<dbReference type="EMBL" id="HBIK01008216">
    <property type="protein sequence ID" value="CAE0378944.1"/>
    <property type="molecule type" value="Transcribed_RNA"/>
</dbReference>
<evidence type="ECO:0000259" key="11">
    <source>
        <dbReference type="Pfam" id="PF20974"/>
    </source>
</evidence>
<evidence type="ECO:0000259" key="9">
    <source>
        <dbReference type="Pfam" id="PF00749"/>
    </source>
</evidence>
<dbReference type="InterPro" id="IPR049437">
    <property type="entry name" value="tRNA-synt_1c_C2"/>
</dbReference>
<feature type="domain" description="Glutamyl/glutaminyl-tRNA synthetase class Ib catalytic" evidence="9">
    <location>
        <begin position="2"/>
        <end position="281"/>
    </location>
</feature>
<dbReference type="Gene3D" id="2.40.240.10">
    <property type="entry name" value="Ribosomal Protein L25, Chain P"/>
    <property type="match status" value="2"/>
</dbReference>
<sequence>MMAADNNGDCYLRYDDTNPEKESQEYIDSIKDCIEWLGYTPKSINFSSDYFQELYEFAVELIKRDKAYVCHQTTEEMREGRRNGEESPYRNRTIEENLELFENMRLGKFKEGECCLRMKGEMNHKNFNMRDHVAYRINHTSHPHSGDKWCIYPTYDYTHCICDSIEHISHSLCTLEFENRRESYYWLLDALDLYKPVVWEFSRLNISNSILSKRKIDVLIKEGHVDSWRDPRLFTLEGLKRRGYTPEAINEFCDSIGVSRKGNENVVDVKLLEHFIRKDLDENAPRTYCVTDPIKVVIENMEHDEEIMTEADLFPGKPEKGKVMYTLTNSIYIEESDFCEEPKEKYFGLTPENPVRILSGPYIKLKEIVKNDNGSINYLIVEKLDEVDQKVKGCIHWVSEKYSFKARVNLYDRLFLHENPKSLGNDWMSSINPNSLIIKPNSRMWSHLSDIKPYDRFQFVRKGYFTVDEDSSDDLKILNCTVSLRV</sequence>
<dbReference type="InterPro" id="IPR004514">
    <property type="entry name" value="Gln-tRNA-synth"/>
</dbReference>
<proteinExistence type="inferred from homology"/>
<evidence type="ECO:0000256" key="6">
    <source>
        <dbReference type="ARBA" id="ARBA00023146"/>
    </source>
</evidence>
<dbReference type="SUPFAM" id="SSF50715">
    <property type="entry name" value="Ribosomal protein L25-like"/>
    <property type="match status" value="1"/>
</dbReference>
<dbReference type="InterPro" id="IPR011035">
    <property type="entry name" value="Ribosomal_bL25/Gln-tRNA_synth"/>
</dbReference>
<keyword evidence="6 8" id="KW-0030">Aminoacyl-tRNA synthetase</keyword>
<dbReference type="SUPFAM" id="SSF52374">
    <property type="entry name" value="Nucleotidylyl transferase"/>
    <property type="match status" value="1"/>
</dbReference>
<dbReference type="Gene3D" id="3.40.50.620">
    <property type="entry name" value="HUPs"/>
    <property type="match status" value="1"/>
</dbReference>
<dbReference type="FunFam" id="3.40.50.620:FF:000037">
    <property type="entry name" value="Glutamine--tRNA ligase cytoplasmic"/>
    <property type="match status" value="1"/>
</dbReference>
<dbReference type="PANTHER" id="PTHR43097:SF4">
    <property type="entry name" value="GLUTAMINE--TRNA LIGASE"/>
    <property type="match status" value="1"/>
</dbReference>
<organism evidence="12">
    <name type="scientific">Euplotes crassus</name>
    <dbReference type="NCBI Taxonomy" id="5936"/>
    <lineage>
        <taxon>Eukaryota</taxon>
        <taxon>Sar</taxon>
        <taxon>Alveolata</taxon>
        <taxon>Ciliophora</taxon>
        <taxon>Intramacronucleata</taxon>
        <taxon>Spirotrichea</taxon>
        <taxon>Hypotrichia</taxon>
        <taxon>Euplotida</taxon>
        <taxon>Euplotidae</taxon>
        <taxon>Moneuplotes</taxon>
    </lineage>
</organism>
<feature type="domain" description="tRNA synthetases class I (E and Q) anti-codon binding" evidence="11">
    <location>
        <begin position="395"/>
        <end position="468"/>
    </location>
</feature>
<evidence type="ECO:0000256" key="2">
    <source>
        <dbReference type="ARBA" id="ARBA00022598"/>
    </source>
</evidence>
<dbReference type="GO" id="GO:0006425">
    <property type="term" value="P:glutaminyl-tRNA aminoacylation"/>
    <property type="evidence" value="ECO:0007669"/>
    <property type="project" value="InterPro"/>
</dbReference>
<keyword evidence="5 8" id="KW-0648">Protein biosynthesis</keyword>
<reference evidence="12" key="1">
    <citation type="submission" date="2021-01" db="EMBL/GenBank/DDBJ databases">
        <authorList>
            <person name="Corre E."/>
            <person name="Pelletier E."/>
            <person name="Niang G."/>
            <person name="Scheremetjew M."/>
            <person name="Finn R."/>
            <person name="Kale V."/>
            <person name="Holt S."/>
            <person name="Cochrane G."/>
            <person name="Meng A."/>
            <person name="Brown T."/>
            <person name="Cohen L."/>
        </authorList>
    </citation>
    <scope>NUCLEOTIDE SEQUENCE</scope>
    <source>
        <strain evidence="12">CT5</strain>
    </source>
</reference>
<evidence type="ECO:0000313" key="12">
    <source>
        <dbReference type="EMBL" id="CAE0378944.1"/>
    </source>
</evidence>
<dbReference type="GO" id="GO:0004819">
    <property type="term" value="F:glutamine-tRNA ligase activity"/>
    <property type="evidence" value="ECO:0007669"/>
    <property type="project" value="UniProtKB-EC"/>
</dbReference>
<comment type="similarity">
    <text evidence="8">Belongs to the class-I aminoacyl-tRNA synthetase family.</text>
</comment>
<name>A0A7S3KA58_EUPCR</name>
<dbReference type="InterPro" id="IPR020058">
    <property type="entry name" value="Glu/Gln-tRNA-synth_Ib_cat-dom"/>
</dbReference>
<dbReference type="Pfam" id="PF03950">
    <property type="entry name" value="tRNA-synt_1c_C"/>
    <property type="match status" value="1"/>
</dbReference>
<keyword evidence="4 8" id="KW-0067">ATP-binding</keyword>
<dbReference type="Pfam" id="PF20974">
    <property type="entry name" value="tRNA-synt_1c_C2"/>
    <property type="match status" value="1"/>
</dbReference>
<evidence type="ECO:0000256" key="8">
    <source>
        <dbReference type="RuleBase" id="RU363037"/>
    </source>
</evidence>
<dbReference type="EC" id="6.1.1.18" evidence="1"/>
<evidence type="ECO:0000256" key="4">
    <source>
        <dbReference type="ARBA" id="ARBA00022840"/>
    </source>
</evidence>
<dbReference type="PANTHER" id="PTHR43097">
    <property type="entry name" value="GLUTAMINE-TRNA LIGASE"/>
    <property type="match status" value="1"/>
</dbReference>
<feature type="domain" description="Glutamyl/glutaminyl-tRNA synthetase class Ib anti-codon binding" evidence="10">
    <location>
        <begin position="284"/>
        <end position="379"/>
    </location>
</feature>
<gene>
    <name evidence="12" type="ORF">ECRA1380_LOCUS3903</name>
</gene>
<comment type="catalytic activity">
    <reaction evidence="7">
        <text>tRNA(Gln) + L-glutamine + ATP = L-glutaminyl-tRNA(Gln) + AMP + diphosphate</text>
        <dbReference type="Rhea" id="RHEA:20121"/>
        <dbReference type="Rhea" id="RHEA-COMP:9662"/>
        <dbReference type="Rhea" id="RHEA-COMP:9681"/>
        <dbReference type="ChEBI" id="CHEBI:30616"/>
        <dbReference type="ChEBI" id="CHEBI:33019"/>
        <dbReference type="ChEBI" id="CHEBI:58359"/>
        <dbReference type="ChEBI" id="CHEBI:78442"/>
        <dbReference type="ChEBI" id="CHEBI:78521"/>
        <dbReference type="ChEBI" id="CHEBI:456215"/>
        <dbReference type="EC" id="6.1.1.18"/>
    </reaction>
</comment>
<evidence type="ECO:0000256" key="3">
    <source>
        <dbReference type="ARBA" id="ARBA00022741"/>
    </source>
</evidence>
<evidence type="ECO:0000256" key="1">
    <source>
        <dbReference type="ARBA" id="ARBA00012836"/>
    </source>
</evidence>
<keyword evidence="2 8" id="KW-0436">Ligase</keyword>
<accession>A0A7S3KA58</accession>
<dbReference type="GO" id="GO:0005524">
    <property type="term" value="F:ATP binding"/>
    <property type="evidence" value="ECO:0007669"/>
    <property type="project" value="UniProtKB-KW"/>
</dbReference>
<evidence type="ECO:0000259" key="10">
    <source>
        <dbReference type="Pfam" id="PF03950"/>
    </source>
</evidence>
<evidence type="ECO:0000256" key="5">
    <source>
        <dbReference type="ARBA" id="ARBA00022917"/>
    </source>
</evidence>
<dbReference type="InterPro" id="IPR050132">
    <property type="entry name" value="Gln/Glu-tRNA_Ligase"/>
</dbReference>
<dbReference type="InterPro" id="IPR020056">
    <property type="entry name" value="Rbsml_bL25/Gln-tRNA_synth_N"/>
</dbReference>
<dbReference type="AlphaFoldDB" id="A0A7S3KA58"/>
<dbReference type="GO" id="GO:0005829">
    <property type="term" value="C:cytosol"/>
    <property type="evidence" value="ECO:0007669"/>
    <property type="project" value="TreeGrafter"/>
</dbReference>
<dbReference type="InterPro" id="IPR014729">
    <property type="entry name" value="Rossmann-like_a/b/a_fold"/>
</dbReference>